<feature type="compositionally biased region" description="Basic and acidic residues" evidence="1">
    <location>
        <begin position="273"/>
        <end position="284"/>
    </location>
</feature>
<proteinExistence type="predicted"/>
<feature type="region of interest" description="Disordered" evidence="1">
    <location>
        <begin position="139"/>
        <end position="299"/>
    </location>
</feature>
<evidence type="ECO:0000313" key="3">
    <source>
        <dbReference type="Proteomes" id="UP000750711"/>
    </source>
</evidence>
<reference evidence="2" key="1">
    <citation type="submission" date="2021-03" db="EMBL/GenBank/DDBJ databases">
        <title>Comparative genomics and phylogenomic investigation of the class Geoglossomycetes provide insights into ecological specialization and systematics.</title>
        <authorList>
            <person name="Melie T."/>
            <person name="Pirro S."/>
            <person name="Miller A.N."/>
            <person name="Quandt A."/>
        </authorList>
    </citation>
    <scope>NUCLEOTIDE SEQUENCE</scope>
    <source>
        <strain evidence="2">CAQ_001_2017</strain>
    </source>
</reference>
<comment type="caution">
    <text evidence="2">The sequence shown here is derived from an EMBL/GenBank/DDBJ whole genome shotgun (WGS) entry which is preliminary data.</text>
</comment>
<sequence length="299" mass="32673">MIEGLEGDDKYVMVEDEFHVAAKAFTQHLHHAEYVRLKQLSKSRNTSKIHTISRSVAPRAEIKEDAKRMRTLETKSRLQKGTLREVMVAKDASESDMDDLVDNHEGPWAGTSLQGLMASPKRAERSLIAVSDIRSSTRAAAGFKKAANGATPTAESLTKKETSELAPARPLSRGEATASEGGDDDDDLDAPLHVKVGDNAHHSAYPGVCNRASGNGHQEDVQIKRSSSKQRKNSNSRGDESKSRPQTSCDFLPKPTTLPGEASQLLSRRMTKSKTEKAGVDHRNGRSSSIFDEIPTFLV</sequence>
<accession>A0A9P8LEF4</accession>
<protein>
    <submittedName>
        <fullName evidence="2">Uncharacterized protein</fullName>
    </submittedName>
</protein>
<feature type="compositionally biased region" description="Basic and acidic residues" evidence="1">
    <location>
        <begin position="190"/>
        <end position="201"/>
    </location>
</feature>
<feature type="compositionally biased region" description="Low complexity" evidence="1">
    <location>
        <begin position="139"/>
        <end position="150"/>
    </location>
</feature>
<name>A0A9P8LEF4_9PEZI</name>
<dbReference type="AlphaFoldDB" id="A0A9P8LEF4"/>
<evidence type="ECO:0000313" key="2">
    <source>
        <dbReference type="EMBL" id="KAH0562463.1"/>
    </source>
</evidence>
<dbReference type="Proteomes" id="UP000750711">
    <property type="component" value="Unassembled WGS sequence"/>
</dbReference>
<gene>
    <name evidence="2" type="ORF">GP486_002845</name>
</gene>
<evidence type="ECO:0000256" key="1">
    <source>
        <dbReference type="SAM" id="MobiDB-lite"/>
    </source>
</evidence>
<organism evidence="2 3">
    <name type="scientific">Trichoglossum hirsutum</name>
    <dbReference type="NCBI Taxonomy" id="265104"/>
    <lineage>
        <taxon>Eukaryota</taxon>
        <taxon>Fungi</taxon>
        <taxon>Dikarya</taxon>
        <taxon>Ascomycota</taxon>
        <taxon>Pezizomycotina</taxon>
        <taxon>Geoglossomycetes</taxon>
        <taxon>Geoglossales</taxon>
        <taxon>Geoglossaceae</taxon>
        <taxon>Trichoglossum</taxon>
    </lineage>
</organism>
<dbReference type="EMBL" id="JAGHQM010000346">
    <property type="protein sequence ID" value="KAH0562463.1"/>
    <property type="molecule type" value="Genomic_DNA"/>
</dbReference>
<keyword evidence="3" id="KW-1185">Reference proteome</keyword>